<dbReference type="RefSeq" id="WP_126500531.1">
    <property type="nucleotide sequence ID" value="NZ_CAJPQC010000024.1"/>
</dbReference>
<evidence type="ECO:0000313" key="1">
    <source>
        <dbReference type="EMBL" id="VEI24269.1"/>
    </source>
</evidence>
<dbReference type="EMBL" id="LR134479">
    <property type="protein sequence ID" value="VEI24269.1"/>
    <property type="molecule type" value="Genomic_DNA"/>
</dbReference>
<dbReference type="AlphaFoldDB" id="A0A7Z9A6Y2"/>
<name>A0A7Z9A6Y2_9MICC</name>
<evidence type="ECO:0000313" key="2">
    <source>
        <dbReference type="Proteomes" id="UP000282386"/>
    </source>
</evidence>
<dbReference type="InterPro" id="IPR029278">
    <property type="entry name" value="Imm26"/>
</dbReference>
<organism evidence="1 2">
    <name type="scientific">Rothia aeria</name>
    <dbReference type="NCBI Taxonomy" id="172042"/>
    <lineage>
        <taxon>Bacteria</taxon>
        <taxon>Bacillati</taxon>
        <taxon>Actinomycetota</taxon>
        <taxon>Actinomycetes</taxon>
        <taxon>Micrococcales</taxon>
        <taxon>Micrococcaceae</taxon>
        <taxon>Rothia</taxon>
    </lineage>
</organism>
<dbReference type="Proteomes" id="UP000282386">
    <property type="component" value="Chromosome"/>
</dbReference>
<accession>A0A7Z9A6Y2</accession>
<gene>
    <name evidence="1" type="ORF">NCTC10207_01997</name>
</gene>
<proteinExistence type="predicted"/>
<reference evidence="1 2" key="1">
    <citation type="submission" date="2018-12" db="EMBL/GenBank/DDBJ databases">
        <authorList>
            <consortium name="Pathogen Informatics"/>
        </authorList>
    </citation>
    <scope>NUCLEOTIDE SEQUENCE [LARGE SCALE GENOMIC DNA]</scope>
    <source>
        <strain evidence="1 2">NCTC10207</strain>
    </source>
</reference>
<protein>
    <submittedName>
        <fullName evidence="1">Uncharacterized protein</fullName>
    </submittedName>
</protein>
<sequence>MLSNKKYGNVYEILLPEGKYVYACLISEKNFGIFNYISKNKISDVNILLHKGFKMYSACDEMNIDNSTWKYIGNIDLESEGITFPDLAIYLAWNVSYSYQNSQVMSKGNAKSVSFDTYDTLVKSGRIYGFFAKPSAFEMWLSMFFEDYPEGVLDFRIMSERMKEYKNRQ</sequence>
<dbReference type="Pfam" id="PF15428">
    <property type="entry name" value="Imm26"/>
    <property type="match status" value="1"/>
</dbReference>